<evidence type="ECO:0000256" key="5">
    <source>
        <dbReference type="ARBA" id="ARBA00015162"/>
    </source>
</evidence>
<dbReference type="InterPro" id="IPR028094">
    <property type="entry name" value="RTC4_C"/>
</dbReference>
<dbReference type="GO" id="GO:0005634">
    <property type="term" value="C:nucleus"/>
    <property type="evidence" value="ECO:0007669"/>
    <property type="project" value="UniProtKB-SubCell"/>
</dbReference>
<gene>
    <name evidence="10" type="ORF">HO173_001829</name>
</gene>
<evidence type="ECO:0000256" key="4">
    <source>
        <dbReference type="ARBA" id="ARBA00009461"/>
    </source>
</evidence>
<comment type="subcellular location">
    <subcellularLocation>
        <location evidence="3">Cytoplasm</location>
    </subcellularLocation>
    <subcellularLocation>
        <location evidence="2">Nucleus</location>
    </subcellularLocation>
</comment>
<keyword evidence="6" id="KW-0963">Cytoplasm</keyword>
<feature type="compositionally biased region" description="Basic and acidic residues" evidence="8">
    <location>
        <begin position="28"/>
        <end position="39"/>
    </location>
</feature>
<evidence type="ECO:0000256" key="6">
    <source>
        <dbReference type="ARBA" id="ARBA00022490"/>
    </source>
</evidence>
<keyword evidence="7" id="KW-0539">Nucleus</keyword>
<dbReference type="SMART" id="SM01312">
    <property type="entry name" value="RTC4"/>
    <property type="match status" value="1"/>
</dbReference>
<comment type="caution">
    <text evidence="10">The sequence shown here is derived from an EMBL/GenBank/DDBJ whole genome shotgun (WGS) entry which is preliminary data.</text>
</comment>
<evidence type="ECO:0000256" key="8">
    <source>
        <dbReference type="SAM" id="MobiDB-lite"/>
    </source>
</evidence>
<comment type="similarity">
    <text evidence="4">Belongs to the RTC4 family.</text>
</comment>
<dbReference type="GO" id="GO:0005737">
    <property type="term" value="C:cytoplasm"/>
    <property type="evidence" value="ECO:0007669"/>
    <property type="project" value="UniProtKB-SubCell"/>
</dbReference>
<sequence length="594" mass="64815">MAGPLDLKPGPPRSIGLTRHGHNLASLHGDRKRQSEQTRKPSPPLLAPPRGSSSDEDSEGQRLPDDGASDDSEFGQTEKKEKLKKDALPRTGTDSSLGKGEDAKKRELSVEPSNIRAGSFTSGKGPGSRNGSQSSQKRKSAGLDEDDVPNSFSQPKKSKQGYGYGSKNTHRGSVTKSGDSKKMPFKESGRAGPAFKDPTHPMLLADFDRLRANGLSETPSTQTSLRDQRASQRSNKSTQESSQSSSKIFKQPPRLSPKRVPKFRASPVICEERDPPRATRSPAPVEEPAAVAEANTLKSSELQNAFKTATNKLGISDVQINLPRPEIRDSSAPPISLDAATTKSSPLSSLDDSTLGSSLEGVPIITSGDIPDYDAKPRPAVCPMCKQPVDQSYLEQFTKVGTRMSLRQQAQFCKAHKEQSAESEWAERGYPKIDWLQLDARIGKLHTSMDDILSRRKFSFYRNVFEDSLKSGKKRRIQESLMAGEEIEGTSPGYYGGRGAKVMADNIMSRFAGKLRRLAASDKLISSGGVSRYVQAVLVPELAVLLVMDDMKVDEEKAREILRDSVDIGNLLNEEEDEIITDPAPEDRGVADLI</sequence>
<keyword evidence="11" id="KW-1185">Reference proteome</keyword>
<dbReference type="AlphaFoldDB" id="A0A8H6G465"/>
<feature type="compositionally biased region" description="Low complexity" evidence="8">
    <location>
        <begin position="344"/>
        <end position="354"/>
    </location>
</feature>
<dbReference type="PANTHER" id="PTHR41391">
    <property type="entry name" value="RESTRICTION OF TELOMERE CAPPING PROTEIN 4"/>
    <property type="match status" value="1"/>
</dbReference>
<dbReference type="Proteomes" id="UP000578531">
    <property type="component" value="Unassembled WGS sequence"/>
</dbReference>
<proteinExistence type="inferred from homology"/>
<feature type="domain" description="Restriction of telomere capping protein 4 C-terminal" evidence="9">
    <location>
        <begin position="452"/>
        <end position="575"/>
    </location>
</feature>
<dbReference type="Pfam" id="PF14474">
    <property type="entry name" value="RTC4"/>
    <property type="match status" value="1"/>
</dbReference>
<comment type="function">
    <text evidence="1">May be involved in a process influencing telomere capping.</text>
</comment>
<protein>
    <recommendedName>
        <fullName evidence="5">Restriction of telomere capping protein 4</fullName>
    </recommendedName>
</protein>
<feature type="region of interest" description="Disordered" evidence="8">
    <location>
        <begin position="324"/>
        <end position="354"/>
    </location>
</feature>
<dbReference type="GeneID" id="59283503"/>
<evidence type="ECO:0000256" key="7">
    <source>
        <dbReference type="ARBA" id="ARBA00023242"/>
    </source>
</evidence>
<evidence type="ECO:0000256" key="1">
    <source>
        <dbReference type="ARBA" id="ARBA00002738"/>
    </source>
</evidence>
<dbReference type="EMBL" id="JACCJC010000004">
    <property type="protein sequence ID" value="KAF6240218.1"/>
    <property type="molecule type" value="Genomic_DNA"/>
</dbReference>
<evidence type="ECO:0000256" key="3">
    <source>
        <dbReference type="ARBA" id="ARBA00004496"/>
    </source>
</evidence>
<feature type="region of interest" description="Disordered" evidence="8">
    <location>
        <begin position="1"/>
        <end position="291"/>
    </location>
</feature>
<dbReference type="InterPro" id="IPR039024">
    <property type="entry name" value="RTC4"/>
</dbReference>
<evidence type="ECO:0000313" key="11">
    <source>
        <dbReference type="Proteomes" id="UP000578531"/>
    </source>
</evidence>
<feature type="compositionally biased region" description="Basic and acidic residues" evidence="8">
    <location>
        <begin position="76"/>
        <end position="88"/>
    </location>
</feature>
<feature type="compositionally biased region" description="Basic and acidic residues" evidence="8">
    <location>
        <begin position="99"/>
        <end position="109"/>
    </location>
</feature>
<feature type="compositionally biased region" description="Polar residues" evidence="8">
    <location>
        <begin position="215"/>
        <end position="225"/>
    </location>
</feature>
<feature type="compositionally biased region" description="Low complexity" evidence="8">
    <location>
        <begin position="282"/>
        <end position="291"/>
    </location>
</feature>
<accession>A0A8H6G465</accession>
<name>A0A8H6G465_9LECA</name>
<organism evidence="10 11">
    <name type="scientific">Letharia columbiana</name>
    <dbReference type="NCBI Taxonomy" id="112416"/>
    <lineage>
        <taxon>Eukaryota</taxon>
        <taxon>Fungi</taxon>
        <taxon>Dikarya</taxon>
        <taxon>Ascomycota</taxon>
        <taxon>Pezizomycotina</taxon>
        <taxon>Lecanoromycetes</taxon>
        <taxon>OSLEUM clade</taxon>
        <taxon>Lecanoromycetidae</taxon>
        <taxon>Lecanorales</taxon>
        <taxon>Lecanorineae</taxon>
        <taxon>Parmeliaceae</taxon>
        <taxon>Letharia</taxon>
    </lineage>
</organism>
<evidence type="ECO:0000256" key="2">
    <source>
        <dbReference type="ARBA" id="ARBA00004123"/>
    </source>
</evidence>
<evidence type="ECO:0000259" key="9">
    <source>
        <dbReference type="SMART" id="SM01312"/>
    </source>
</evidence>
<reference evidence="10 11" key="1">
    <citation type="journal article" date="2020" name="Genomics">
        <title>Complete, high-quality genomes from long-read metagenomic sequencing of two wolf lichen thalli reveals enigmatic genome architecture.</title>
        <authorList>
            <person name="McKenzie S.K."/>
            <person name="Walston R.F."/>
            <person name="Allen J.L."/>
        </authorList>
    </citation>
    <scope>NUCLEOTIDE SEQUENCE [LARGE SCALE GENOMIC DNA]</scope>
    <source>
        <strain evidence="10">WasteWater2</strain>
    </source>
</reference>
<evidence type="ECO:0000313" key="10">
    <source>
        <dbReference type="EMBL" id="KAF6240218.1"/>
    </source>
</evidence>
<feature type="compositionally biased region" description="Basic and acidic residues" evidence="8">
    <location>
        <begin position="178"/>
        <end position="189"/>
    </location>
</feature>
<dbReference type="PANTHER" id="PTHR41391:SF1">
    <property type="entry name" value="RESTRICTION OF TELOMERE CAPPING PROTEIN 4"/>
    <property type="match status" value="1"/>
</dbReference>
<dbReference type="RefSeq" id="XP_037169487.1">
    <property type="nucleotide sequence ID" value="XM_037303765.1"/>
</dbReference>
<feature type="compositionally biased region" description="Low complexity" evidence="8">
    <location>
        <begin position="234"/>
        <end position="251"/>
    </location>
</feature>
<dbReference type="OrthoDB" id="128308at2759"/>